<name>A0A1G9R5Y4_9BACT</name>
<dbReference type="EMBL" id="FNGS01000005">
    <property type="protein sequence ID" value="SDM18722.1"/>
    <property type="molecule type" value="Genomic_DNA"/>
</dbReference>
<dbReference type="Proteomes" id="UP000198901">
    <property type="component" value="Unassembled WGS sequence"/>
</dbReference>
<dbReference type="RefSeq" id="WP_093203165.1">
    <property type="nucleotide sequence ID" value="NZ_FNGS01000005.1"/>
</dbReference>
<keyword evidence="2" id="KW-1185">Reference proteome</keyword>
<organism evidence="1 2">
    <name type="scientific">Siphonobacter aquaeclarae</name>
    <dbReference type="NCBI Taxonomy" id="563176"/>
    <lineage>
        <taxon>Bacteria</taxon>
        <taxon>Pseudomonadati</taxon>
        <taxon>Bacteroidota</taxon>
        <taxon>Cytophagia</taxon>
        <taxon>Cytophagales</taxon>
        <taxon>Cytophagaceae</taxon>
        <taxon>Siphonobacter</taxon>
    </lineage>
</organism>
<proteinExistence type="predicted"/>
<protein>
    <submittedName>
        <fullName evidence="1">Uncharacterized protein</fullName>
    </submittedName>
</protein>
<gene>
    <name evidence="1" type="ORF">SAMN04488090_2760</name>
</gene>
<evidence type="ECO:0000313" key="2">
    <source>
        <dbReference type="Proteomes" id="UP000198901"/>
    </source>
</evidence>
<reference evidence="1 2" key="1">
    <citation type="submission" date="2016-10" db="EMBL/GenBank/DDBJ databases">
        <authorList>
            <person name="de Groot N.N."/>
        </authorList>
    </citation>
    <scope>NUCLEOTIDE SEQUENCE [LARGE SCALE GENOMIC DNA]</scope>
    <source>
        <strain evidence="1 2">DSM 21668</strain>
    </source>
</reference>
<dbReference type="STRING" id="563176.SAMN04488090_2760"/>
<sequence>MDELYKLFQRDEFYSRISFMDEVIVMTFREKIFVVKQEQEDFVVTSDGEERCRSKRPMDILRFFYEAGS</sequence>
<accession>A0A1G9R5Y4</accession>
<evidence type="ECO:0000313" key="1">
    <source>
        <dbReference type="EMBL" id="SDM18722.1"/>
    </source>
</evidence>
<dbReference type="AlphaFoldDB" id="A0A1G9R5Y4"/>